<dbReference type="GO" id="GO:0006629">
    <property type="term" value="P:lipid metabolic process"/>
    <property type="evidence" value="ECO:0007669"/>
    <property type="project" value="UniProtKB-KW"/>
</dbReference>
<dbReference type="Proteomes" id="UP000019116">
    <property type="component" value="Chromosome 7D"/>
</dbReference>
<dbReference type="AlphaFoldDB" id="A0A3B6TT29"/>
<name>A0A3B6TT29_WHEAT</name>
<comment type="similarity">
    <text evidence="1">Belongs to the 'GDSL' lipolytic enzyme family.</text>
</comment>
<dbReference type="Gramene" id="TraesMAC7D03G04478170.1">
    <property type="protein sequence ID" value="TraesMAC7D03G04478170.1"/>
    <property type="gene ID" value="TraesMAC7D03G04478170"/>
</dbReference>
<dbReference type="InterPro" id="IPR036514">
    <property type="entry name" value="SGNH_hydro_sf"/>
</dbReference>
<dbReference type="Gramene" id="TraesPARA_EIv1.0_2635290.1">
    <property type="protein sequence ID" value="TraesPARA_EIv1.0_2635290.1.CDS"/>
    <property type="gene ID" value="TraesPARA_EIv1.0_2635290"/>
</dbReference>
<dbReference type="SUPFAM" id="SSF52266">
    <property type="entry name" value="SGNH hydrolase"/>
    <property type="match status" value="1"/>
</dbReference>
<dbReference type="Gramene" id="TraesLAC7D03G04433560.1">
    <property type="protein sequence ID" value="TraesLAC7D03G04433560.1"/>
    <property type="gene ID" value="TraesLAC7D03G04433560"/>
</dbReference>
<dbReference type="Gramene" id="TraesSYM7D03G04540950.1">
    <property type="protein sequence ID" value="TraesSYM7D03G04540950.1"/>
    <property type="gene ID" value="TraesSYM7D03G04540950"/>
</dbReference>
<dbReference type="Gramene" id="TraesJUL7D03G04530670.1">
    <property type="protein sequence ID" value="TraesJUL7D03G04530670.1"/>
    <property type="gene ID" value="TraesJUL7D03G04530670"/>
</dbReference>
<dbReference type="InterPro" id="IPR001087">
    <property type="entry name" value="GDSL"/>
</dbReference>
<dbReference type="Gramene" id="TraesJAG7D03G04469910.1">
    <property type="protein sequence ID" value="TraesJAG7D03G04469910.1"/>
    <property type="gene ID" value="TraesJAG7D03G04469910"/>
</dbReference>
<dbReference type="KEGG" id="taes:123168152"/>
<dbReference type="PANTHER" id="PTHR46020:SF35">
    <property type="entry name" value="GDSL ESTERASE_LIPASE"/>
    <property type="match status" value="1"/>
</dbReference>
<protein>
    <recommendedName>
        <fullName evidence="7">GDSL esterase/lipase</fullName>
    </recommendedName>
</protein>
<feature type="chain" id="PRO_5043181440" description="GDSL esterase/lipase" evidence="4">
    <location>
        <begin position="23"/>
        <end position="367"/>
    </location>
</feature>
<accession>A0A3B6TT29</accession>
<dbReference type="SMR" id="A0A3B6TT29"/>
<dbReference type="Gramene" id="TraesCS7D02G524100.1">
    <property type="protein sequence ID" value="TraesCS7D02G524100.1"/>
    <property type="gene ID" value="TraesCS7D02G524100"/>
</dbReference>
<evidence type="ECO:0000313" key="5">
    <source>
        <dbReference type="EnsemblPlants" id="TraesCS7D02G524100.1"/>
    </source>
</evidence>
<dbReference type="OMA" id="DKRFYWD"/>
<dbReference type="Gramene" id="TraesARI7D03G04562970.1">
    <property type="protein sequence ID" value="TraesARI7D03G04562970.1"/>
    <property type="gene ID" value="TraesARI7D03G04562970"/>
</dbReference>
<dbReference type="Gramene" id="TraesROB_scaffold_069284_01G000300.1">
    <property type="protein sequence ID" value="TraesROB_scaffold_069284_01G000300.1"/>
    <property type="gene ID" value="TraesROB_scaffold_069284_01G000300"/>
</dbReference>
<reference evidence="5" key="2">
    <citation type="submission" date="2018-10" db="UniProtKB">
        <authorList>
            <consortium name="EnsemblPlants"/>
        </authorList>
    </citation>
    <scope>IDENTIFICATION</scope>
</reference>
<dbReference type="Gramene" id="TraesLDM7D03G04492910.1">
    <property type="protein sequence ID" value="TraesLDM7D03G04492910.1"/>
    <property type="gene ID" value="TraesLDM7D03G04492910"/>
</dbReference>
<dbReference type="STRING" id="4565.A0A3B6TT29"/>
<dbReference type="RefSeq" id="XP_044441961.1">
    <property type="nucleotide sequence ID" value="XM_044586026.1"/>
</dbReference>
<dbReference type="Pfam" id="PF00657">
    <property type="entry name" value="Lipase_GDSL"/>
    <property type="match status" value="1"/>
</dbReference>
<evidence type="ECO:0000256" key="3">
    <source>
        <dbReference type="ARBA" id="ARBA00023098"/>
    </source>
</evidence>
<dbReference type="EnsemblPlants" id="TraesCS7D02G524100.1">
    <property type="protein sequence ID" value="TraesCS7D02G524100.1"/>
    <property type="gene ID" value="TraesCS7D02G524100"/>
</dbReference>
<proteinExistence type="inferred from homology"/>
<feature type="signal peptide" evidence="4">
    <location>
        <begin position="1"/>
        <end position="22"/>
    </location>
</feature>
<dbReference type="GO" id="GO:0016788">
    <property type="term" value="F:hydrolase activity, acting on ester bonds"/>
    <property type="evidence" value="ECO:0007669"/>
    <property type="project" value="InterPro"/>
</dbReference>
<evidence type="ECO:0000313" key="6">
    <source>
        <dbReference type="Proteomes" id="UP000019116"/>
    </source>
</evidence>
<sequence>MKLLPTVFLLLLVFLALDDVEARGTPRAHRSNHQWSSMFVFGDDFVDNGNVPNIVGEKTSRQWSYPYGSYRNSNWSGAPVPTGRFSNYRMQSDFIASMLGLAEAPPAYELTSDQSCDSSGMTFAVGGAGVFKVTSTAKKVPTLAAQVQAFKRLVNDDVISTRQLHHSVALIAISGNDYMSGSEANNGFYSSFNDLDIYIGNVATEILDNVAQLQMLGVRKVLVNNLHPIGCMPSQTSSNNYTTCDLLGNYGASVHNKYLNQMIGERDNVHILDLYSAFTDIVNHAPGEGSDRSKDFKRKLTPCCESSYEGGYCGERSSSGKHLYDLCENPDKRFYWDETHPTHAGWEAVMEALEQPLMEFLDQDYVP</sequence>
<dbReference type="GeneID" id="123168152"/>
<evidence type="ECO:0000256" key="1">
    <source>
        <dbReference type="ARBA" id="ARBA00008668"/>
    </source>
</evidence>
<keyword evidence="3" id="KW-0443">Lipid metabolism</keyword>
<dbReference type="PANTHER" id="PTHR46020">
    <property type="entry name" value="OSJNBB0059K02.9 PROTEIN"/>
    <property type="match status" value="1"/>
</dbReference>
<dbReference type="Gramene" id="TraesCAD_scaffold_026604_01G000300.1">
    <property type="protein sequence ID" value="TraesCAD_scaffold_026604_01G000300.1"/>
    <property type="gene ID" value="TraesCAD_scaffold_026604_01G000300"/>
</dbReference>
<evidence type="ECO:0000256" key="2">
    <source>
        <dbReference type="ARBA" id="ARBA00022801"/>
    </source>
</evidence>
<gene>
    <name evidence="5" type="primary">LOC123168152</name>
</gene>
<dbReference type="Gene3D" id="3.40.50.1110">
    <property type="entry name" value="SGNH hydrolase"/>
    <property type="match status" value="1"/>
</dbReference>
<evidence type="ECO:0000256" key="4">
    <source>
        <dbReference type="SAM" id="SignalP"/>
    </source>
</evidence>
<dbReference type="Gramene" id="TraesKAR7D01G0449980.1">
    <property type="protein sequence ID" value="cds.TraesKAR7D01G0449980.1"/>
    <property type="gene ID" value="TraesKAR7D01G0449980"/>
</dbReference>
<dbReference type="OrthoDB" id="609246at2759"/>
<dbReference type="Gramene" id="TraesWEE_scaffold_043651_01G000300.1">
    <property type="protein sequence ID" value="TraesWEE_scaffold_043651_01G000300.1"/>
    <property type="gene ID" value="TraesWEE_scaffold_043651_01G000300"/>
</dbReference>
<dbReference type="Gramene" id="TraesSTA7D03G04479810.1">
    <property type="protein sequence ID" value="TraesSTA7D03G04479810.1"/>
    <property type="gene ID" value="TraesSTA7D03G04479810"/>
</dbReference>
<reference evidence="5" key="1">
    <citation type="submission" date="2018-08" db="EMBL/GenBank/DDBJ databases">
        <authorList>
            <person name="Rossello M."/>
        </authorList>
    </citation>
    <scope>NUCLEOTIDE SEQUENCE [LARGE SCALE GENOMIC DNA]</scope>
    <source>
        <strain evidence="5">cv. Chinese Spring</strain>
    </source>
</reference>
<evidence type="ECO:0008006" key="7">
    <source>
        <dbReference type="Google" id="ProtNLM"/>
    </source>
</evidence>
<keyword evidence="4" id="KW-0732">Signal</keyword>
<keyword evidence="6" id="KW-1185">Reference proteome</keyword>
<dbReference type="Gramene" id="TraesCS7D03G1237400.1">
    <property type="protein sequence ID" value="TraesCS7D03G1237400.1.CDS"/>
    <property type="gene ID" value="TraesCS7D03G1237400"/>
</dbReference>
<dbReference type="Gramene" id="TraesCLE_scaffold_011165_01G000300.1">
    <property type="protein sequence ID" value="TraesCLE_scaffold_011165_01G000300.1"/>
    <property type="gene ID" value="TraesCLE_scaffold_011165_01G000300"/>
</dbReference>
<keyword evidence="2" id="KW-0378">Hydrolase</keyword>
<organism evidence="5">
    <name type="scientific">Triticum aestivum</name>
    <name type="common">Wheat</name>
    <dbReference type="NCBI Taxonomy" id="4565"/>
    <lineage>
        <taxon>Eukaryota</taxon>
        <taxon>Viridiplantae</taxon>
        <taxon>Streptophyta</taxon>
        <taxon>Embryophyta</taxon>
        <taxon>Tracheophyta</taxon>
        <taxon>Spermatophyta</taxon>
        <taxon>Magnoliopsida</taxon>
        <taxon>Liliopsida</taxon>
        <taxon>Poales</taxon>
        <taxon>Poaceae</taxon>
        <taxon>BOP clade</taxon>
        <taxon>Pooideae</taxon>
        <taxon>Triticodae</taxon>
        <taxon>Triticeae</taxon>
        <taxon>Triticinae</taxon>
        <taxon>Triticum</taxon>
    </lineage>
</organism>
<dbReference type="Gramene" id="TraesNOR7D03G04534670.1">
    <property type="protein sequence ID" value="TraesNOR7D03G04534670.1"/>
    <property type="gene ID" value="TraesNOR7D03G04534670"/>
</dbReference>